<evidence type="ECO:0000256" key="2">
    <source>
        <dbReference type="SAM" id="Phobius"/>
    </source>
</evidence>
<gene>
    <name evidence="3" type="ORF">LCGC14_0371120</name>
</gene>
<evidence type="ECO:0008006" key="4">
    <source>
        <dbReference type="Google" id="ProtNLM"/>
    </source>
</evidence>
<protein>
    <recommendedName>
        <fullName evidence="4">Band 7 domain-containing protein</fullName>
    </recommendedName>
</protein>
<dbReference type="AlphaFoldDB" id="A0A0F9VSJ2"/>
<evidence type="ECO:0000313" key="3">
    <source>
        <dbReference type="EMBL" id="KKN76426.1"/>
    </source>
</evidence>
<keyword evidence="2" id="KW-1133">Transmembrane helix</keyword>
<comment type="caution">
    <text evidence="3">The sequence shown here is derived from an EMBL/GenBank/DDBJ whole genome shotgun (WGS) entry which is preliminary data.</text>
</comment>
<evidence type="ECO:0000256" key="1">
    <source>
        <dbReference type="SAM" id="Coils"/>
    </source>
</evidence>
<proteinExistence type="predicted"/>
<dbReference type="EMBL" id="LAZR01000296">
    <property type="protein sequence ID" value="KKN76426.1"/>
    <property type="molecule type" value="Genomic_DNA"/>
</dbReference>
<keyword evidence="2" id="KW-0812">Transmembrane</keyword>
<keyword evidence="2" id="KW-0472">Membrane</keyword>
<reference evidence="3" key="1">
    <citation type="journal article" date="2015" name="Nature">
        <title>Complex archaea that bridge the gap between prokaryotes and eukaryotes.</title>
        <authorList>
            <person name="Spang A."/>
            <person name="Saw J.H."/>
            <person name="Jorgensen S.L."/>
            <person name="Zaremba-Niedzwiedzka K."/>
            <person name="Martijn J."/>
            <person name="Lind A.E."/>
            <person name="van Eijk R."/>
            <person name="Schleper C."/>
            <person name="Guy L."/>
            <person name="Ettema T.J."/>
        </authorList>
    </citation>
    <scope>NUCLEOTIDE SEQUENCE</scope>
</reference>
<feature type="coiled-coil region" evidence="1">
    <location>
        <begin position="49"/>
        <end position="83"/>
    </location>
</feature>
<sequence length="137" mass="15713">MSELGWFFTIVLTIIVIIMCAMFGLPKYQVWRSKVKIESAENFGRAEMAKAEQNRKILIEEAKANLESQKLNSQAEVERAKGMAIAIEIEDGKLTDKYIQYLWVRNIDKMDGDKIYIPTEANLPILEAKTRITNTVE</sequence>
<name>A0A0F9VSJ2_9ZZZZ</name>
<organism evidence="3">
    <name type="scientific">marine sediment metagenome</name>
    <dbReference type="NCBI Taxonomy" id="412755"/>
    <lineage>
        <taxon>unclassified sequences</taxon>
        <taxon>metagenomes</taxon>
        <taxon>ecological metagenomes</taxon>
    </lineage>
</organism>
<accession>A0A0F9VSJ2</accession>
<feature type="transmembrane region" description="Helical" evidence="2">
    <location>
        <begin position="6"/>
        <end position="25"/>
    </location>
</feature>
<keyword evidence="1" id="KW-0175">Coiled coil</keyword>